<comment type="caution">
    <text evidence="3">The sequence shown here is derived from an EMBL/GenBank/DDBJ whole genome shotgun (WGS) entry which is preliminary data.</text>
</comment>
<keyword evidence="4" id="KW-1185">Reference proteome</keyword>
<evidence type="ECO:0000256" key="1">
    <source>
        <dbReference type="SAM" id="MobiDB-lite"/>
    </source>
</evidence>
<feature type="transmembrane region" description="Helical" evidence="2">
    <location>
        <begin position="49"/>
        <end position="70"/>
    </location>
</feature>
<reference evidence="3 4" key="1">
    <citation type="submission" date="2019-03" db="EMBL/GenBank/DDBJ databases">
        <title>Genomic Encyclopedia of Type Strains, Phase III (KMG-III): the genomes of soil and plant-associated and newly described type strains.</title>
        <authorList>
            <person name="Whitman W."/>
        </authorList>
    </citation>
    <scope>NUCLEOTIDE SEQUENCE [LARGE SCALE GENOMIC DNA]</scope>
    <source>
        <strain evidence="3 4">VKM Ac-2527</strain>
    </source>
</reference>
<accession>A0A4R6IU73</accession>
<dbReference type="EMBL" id="SNWQ01000071">
    <property type="protein sequence ID" value="TDO26133.1"/>
    <property type="molecule type" value="Genomic_DNA"/>
</dbReference>
<sequence length="126" mass="12961">MTYGPPPEPNAYSAPTPPPPHPQQPWTDPHGRGWPGGPPPVEPPKRAGLAVAAVILGLLGCVVPLLPINLDNLRAYTPFPFGLPGLVLAIVGCTGHRRGKPLAAVGAILSVLALILGAIMVIGNAR</sequence>
<dbReference type="Proteomes" id="UP000295388">
    <property type="component" value="Unassembled WGS sequence"/>
</dbReference>
<evidence type="ECO:0008006" key="5">
    <source>
        <dbReference type="Google" id="ProtNLM"/>
    </source>
</evidence>
<name>A0A4R6IU73_9ACTN</name>
<organism evidence="3 4">
    <name type="scientific">Kribbella caucasensis</name>
    <dbReference type="NCBI Taxonomy" id="2512215"/>
    <lineage>
        <taxon>Bacteria</taxon>
        <taxon>Bacillati</taxon>
        <taxon>Actinomycetota</taxon>
        <taxon>Actinomycetes</taxon>
        <taxon>Propionibacteriales</taxon>
        <taxon>Kribbellaceae</taxon>
        <taxon>Kribbella</taxon>
    </lineage>
</organism>
<keyword evidence="2" id="KW-0812">Transmembrane</keyword>
<proteinExistence type="predicted"/>
<feature type="region of interest" description="Disordered" evidence="1">
    <location>
        <begin position="1"/>
        <end position="42"/>
    </location>
</feature>
<feature type="transmembrane region" description="Helical" evidence="2">
    <location>
        <begin position="102"/>
        <end position="123"/>
    </location>
</feature>
<keyword evidence="2" id="KW-1133">Transmembrane helix</keyword>
<evidence type="ECO:0000256" key="2">
    <source>
        <dbReference type="SAM" id="Phobius"/>
    </source>
</evidence>
<dbReference type="AlphaFoldDB" id="A0A4R6IU73"/>
<feature type="compositionally biased region" description="Pro residues" evidence="1">
    <location>
        <begin position="1"/>
        <end position="23"/>
    </location>
</feature>
<feature type="transmembrane region" description="Helical" evidence="2">
    <location>
        <begin position="76"/>
        <end position="95"/>
    </location>
</feature>
<gene>
    <name evidence="3" type="ORF">EV643_1714</name>
</gene>
<protein>
    <recommendedName>
        <fullName evidence="5">DUF4190 domain-containing protein</fullName>
    </recommendedName>
</protein>
<keyword evidence="2" id="KW-0472">Membrane</keyword>
<evidence type="ECO:0000313" key="3">
    <source>
        <dbReference type="EMBL" id="TDO26133.1"/>
    </source>
</evidence>
<evidence type="ECO:0000313" key="4">
    <source>
        <dbReference type="Proteomes" id="UP000295388"/>
    </source>
</evidence>